<reference evidence="1" key="1">
    <citation type="journal article" date="2021" name="PeerJ">
        <title>Extensive microbial diversity within the chicken gut microbiome revealed by metagenomics and culture.</title>
        <authorList>
            <person name="Gilroy R."/>
            <person name="Ravi A."/>
            <person name="Getino M."/>
            <person name="Pursley I."/>
            <person name="Horton D.L."/>
            <person name="Alikhan N.F."/>
            <person name="Baker D."/>
            <person name="Gharbi K."/>
            <person name="Hall N."/>
            <person name="Watson M."/>
            <person name="Adriaenssens E.M."/>
            <person name="Foster-Nyarko E."/>
            <person name="Jarju S."/>
            <person name="Secka A."/>
            <person name="Antonio M."/>
            <person name="Oren A."/>
            <person name="Chaudhuri R.R."/>
            <person name="La Ragione R."/>
            <person name="Hildebrand F."/>
            <person name="Pallen M.J."/>
        </authorList>
    </citation>
    <scope>NUCLEOTIDE SEQUENCE</scope>
    <source>
        <strain evidence="1">5933</strain>
    </source>
</reference>
<evidence type="ECO:0000313" key="2">
    <source>
        <dbReference type="Proteomes" id="UP000823918"/>
    </source>
</evidence>
<organism evidence="1 2">
    <name type="scientific">Candidatus Ruthenibacterium merdavium</name>
    <dbReference type="NCBI Taxonomy" id="2838752"/>
    <lineage>
        <taxon>Bacteria</taxon>
        <taxon>Bacillati</taxon>
        <taxon>Bacillota</taxon>
        <taxon>Clostridia</taxon>
        <taxon>Eubacteriales</taxon>
        <taxon>Oscillospiraceae</taxon>
        <taxon>Ruthenibacterium</taxon>
    </lineage>
</organism>
<accession>A0A9D2Q8I7</accession>
<gene>
    <name evidence="1" type="ORF">H9698_08635</name>
</gene>
<reference evidence="1" key="2">
    <citation type="submission" date="2021-04" db="EMBL/GenBank/DDBJ databases">
        <authorList>
            <person name="Gilroy R."/>
        </authorList>
    </citation>
    <scope>NUCLEOTIDE SEQUENCE</scope>
    <source>
        <strain evidence="1">5933</strain>
    </source>
</reference>
<dbReference type="AlphaFoldDB" id="A0A9D2Q8I7"/>
<protein>
    <submittedName>
        <fullName evidence="1">Uncharacterized protein</fullName>
    </submittedName>
</protein>
<dbReference type="Proteomes" id="UP000823918">
    <property type="component" value="Unassembled WGS sequence"/>
</dbReference>
<name>A0A9D2Q8I7_9FIRM</name>
<evidence type="ECO:0000313" key="1">
    <source>
        <dbReference type="EMBL" id="HJC72840.1"/>
    </source>
</evidence>
<sequence>MLRCAELRLTAQDWDEMTMGMVYDMLTEAENDRYDWPLKGTQQDIEFFFGK</sequence>
<dbReference type="EMBL" id="DWWA01000044">
    <property type="protein sequence ID" value="HJC72840.1"/>
    <property type="molecule type" value="Genomic_DNA"/>
</dbReference>
<proteinExistence type="predicted"/>
<comment type="caution">
    <text evidence="1">The sequence shown here is derived from an EMBL/GenBank/DDBJ whole genome shotgun (WGS) entry which is preliminary data.</text>
</comment>